<dbReference type="SUPFAM" id="SSF103473">
    <property type="entry name" value="MFS general substrate transporter"/>
    <property type="match status" value="1"/>
</dbReference>
<feature type="transmembrane region" description="Helical" evidence="6">
    <location>
        <begin position="134"/>
        <end position="153"/>
    </location>
</feature>
<evidence type="ECO:0000313" key="9">
    <source>
        <dbReference type="Proteomes" id="UP001201262"/>
    </source>
</evidence>
<evidence type="ECO:0000256" key="1">
    <source>
        <dbReference type="ARBA" id="ARBA00004141"/>
    </source>
</evidence>
<dbReference type="GO" id="GO:0022857">
    <property type="term" value="F:transmembrane transporter activity"/>
    <property type="evidence" value="ECO:0007669"/>
    <property type="project" value="InterPro"/>
</dbReference>
<dbReference type="Proteomes" id="UP001201262">
    <property type="component" value="Unassembled WGS sequence"/>
</dbReference>
<evidence type="ECO:0000256" key="3">
    <source>
        <dbReference type="ARBA" id="ARBA00022989"/>
    </source>
</evidence>
<feature type="compositionally biased region" description="Low complexity" evidence="5">
    <location>
        <begin position="536"/>
        <end position="545"/>
    </location>
</feature>
<dbReference type="GeneID" id="70252151"/>
<feature type="transmembrane region" description="Helical" evidence="6">
    <location>
        <begin position="165"/>
        <end position="183"/>
    </location>
</feature>
<dbReference type="RefSeq" id="XP_046070340.1">
    <property type="nucleotide sequence ID" value="XM_046221864.1"/>
</dbReference>
<accession>A0AAD4KP81</accession>
<evidence type="ECO:0000256" key="5">
    <source>
        <dbReference type="SAM" id="MobiDB-lite"/>
    </source>
</evidence>
<dbReference type="InterPro" id="IPR036259">
    <property type="entry name" value="MFS_trans_sf"/>
</dbReference>
<feature type="compositionally biased region" description="Polar residues" evidence="5">
    <location>
        <begin position="546"/>
        <end position="555"/>
    </location>
</feature>
<evidence type="ECO:0000256" key="6">
    <source>
        <dbReference type="SAM" id="Phobius"/>
    </source>
</evidence>
<evidence type="ECO:0000313" key="8">
    <source>
        <dbReference type="EMBL" id="KAH8695198.1"/>
    </source>
</evidence>
<keyword evidence="2 6" id="KW-0812">Transmembrane</keyword>
<keyword evidence="9" id="KW-1185">Reference proteome</keyword>
<dbReference type="Gene3D" id="1.20.1250.20">
    <property type="entry name" value="MFS general substrate transporter like domains"/>
    <property type="match status" value="1"/>
</dbReference>
<feature type="transmembrane region" description="Helical" evidence="6">
    <location>
        <begin position="385"/>
        <end position="410"/>
    </location>
</feature>
<comment type="subcellular location">
    <subcellularLocation>
        <location evidence="1">Membrane</location>
        <topology evidence="1">Multi-pass membrane protein</topology>
    </subcellularLocation>
</comment>
<gene>
    <name evidence="8" type="ORF">BGW36DRAFT_453082</name>
</gene>
<dbReference type="EMBL" id="JAJTJA010000008">
    <property type="protein sequence ID" value="KAH8695198.1"/>
    <property type="molecule type" value="Genomic_DNA"/>
</dbReference>
<feature type="region of interest" description="Disordered" evidence="5">
    <location>
        <begin position="532"/>
        <end position="555"/>
    </location>
</feature>
<feature type="transmembrane region" description="Helical" evidence="6">
    <location>
        <begin position="497"/>
        <end position="515"/>
    </location>
</feature>
<evidence type="ECO:0000259" key="7">
    <source>
        <dbReference type="PROSITE" id="PS50850"/>
    </source>
</evidence>
<protein>
    <submittedName>
        <fullName evidence="8">Major facilitator superfamily domain-containing protein</fullName>
    </submittedName>
</protein>
<feature type="domain" description="Major facilitator superfamily (MFS) profile" evidence="7">
    <location>
        <begin position="35"/>
        <end position="520"/>
    </location>
</feature>
<organism evidence="8 9">
    <name type="scientific">Talaromyces proteolyticus</name>
    <dbReference type="NCBI Taxonomy" id="1131652"/>
    <lineage>
        <taxon>Eukaryota</taxon>
        <taxon>Fungi</taxon>
        <taxon>Dikarya</taxon>
        <taxon>Ascomycota</taxon>
        <taxon>Pezizomycotina</taxon>
        <taxon>Eurotiomycetes</taxon>
        <taxon>Eurotiomycetidae</taxon>
        <taxon>Eurotiales</taxon>
        <taxon>Trichocomaceae</taxon>
        <taxon>Talaromyces</taxon>
        <taxon>Talaromyces sect. Bacilispori</taxon>
    </lineage>
</organism>
<dbReference type="InterPro" id="IPR011701">
    <property type="entry name" value="MFS"/>
</dbReference>
<dbReference type="Pfam" id="PF07690">
    <property type="entry name" value="MFS_1"/>
    <property type="match status" value="1"/>
</dbReference>
<feature type="transmembrane region" description="Helical" evidence="6">
    <location>
        <begin position="72"/>
        <end position="93"/>
    </location>
</feature>
<feature type="transmembrane region" description="Helical" evidence="6">
    <location>
        <begin position="33"/>
        <end position="60"/>
    </location>
</feature>
<dbReference type="GO" id="GO:0005886">
    <property type="term" value="C:plasma membrane"/>
    <property type="evidence" value="ECO:0007669"/>
    <property type="project" value="TreeGrafter"/>
</dbReference>
<dbReference type="Gene3D" id="1.20.1720.10">
    <property type="entry name" value="Multidrug resistance protein D"/>
    <property type="match status" value="1"/>
</dbReference>
<dbReference type="PROSITE" id="PS50850">
    <property type="entry name" value="MFS"/>
    <property type="match status" value="1"/>
</dbReference>
<keyword evidence="3 6" id="KW-1133">Transmembrane helix</keyword>
<dbReference type="PROSITE" id="PS00216">
    <property type="entry name" value="SUGAR_TRANSPORT_1"/>
    <property type="match status" value="1"/>
</dbReference>
<dbReference type="AlphaFoldDB" id="A0AAD4KP81"/>
<proteinExistence type="predicted"/>
<sequence length="555" mass="60264">MESIHDSNRSSRPPEFPASEEGHLNWKVGREEISILACLAIISLMVALDATIISPVLPVLSTDLNADTNQSFWAGTSYLLSCAVLQPLIVALSDVFGRRGLLFISLVFFTVGTVVCCISNNMTQLLAGRTIQGVGGGGIICLNGIITADILPLRQRPAYTTILQLAFAIGTITGPVIGGLLVQHGTWRWVFYINFPFAGAGLIIAPFVVKLDAPYRGLKQRMKRIDWVGGFLFIGSMSSFSIGITWGGIEFPWSGWQTLLPICLGIVGIIGTVKWLKHAKHPFLHLVLFRDVSSVGGYICAFLQGLMMSCELYSIPLYLEGPKRLSLTITGVGLMPITVSLVPVSIAASLVMTRSGHIRWAIWSGWVVTAISSGLLILLDINTRTYAWVLIFLVLGIGQGLILVSCSFYVQALADAEESSFAASMYAFFRSVGMCMGVAICGTVLQNQLRHQLEIRQLPLDIANDAQAFIFSSNTSSLSASYLRDIYEAYIESLKTVFETLLGVAGFGIIISLFMKPVDMNKQLATAHVLRKKTSSKSNDNSNNSGTINEQGSTV</sequence>
<name>A0AAD4KP81_9EURO</name>
<comment type="caution">
    <text evidence="8">The sequence shown here is derived from an EMBL/GenBank/DDBJ whole genome shotgun (WGS) entry which is preliminary data.</text>
</comment>
<dbReference type="PANTHER" id="PTHR23501:SF94">
    <property type="entry name" value="MAJOR FACILITATOR SUPERFAMILY (MFS) PROFILE DOMAIN-CONTAINING PROTEIN"/>
    <property type="match status" value="1"/>
</dbReference>
<evidence type="ECO:0000256" key="2">
    <source>
        <dbReference type="ARBA" id="ARBA00022692"/>
    </source>
</evidence>
<dbReference type="InterPro" id="IPR005829">
    <property type="entry name" value="Sugar_transporter_CS"/>
</dbReference>
<feature type="transmembrane region" description="Helical" evidence="6">
    <location>
        <begin position="100"/>
        <end position="122"/>
    </location>
</feature>
<feature type="transmembrane region" description="Helical" evidence="6">
    <location>
        <begin position="255"/>
        <end position="276"/>
    </location>
</feature>
<dbReference type="InterPro" id="IPR020846">
    <property type="entry name" value="MFS_dom"/>
</dbReference>
<feature type="transmembrane region" description="Helical" evidence="6">
    <location>
        <begin position="360"/>
        <end position="379"/>
    </location>
</feature>
<dbReference type="PANTHER" id="PTHR23501">
    <property type="entry name" value="MAJOR FACILITATOR SUPERFAMILY"/>
    <property type="match status" value="1"/>
</dbReference>
<evidence type="ECO:0000256" key="4">
    <source>
        <dbReference type="ARBA" id="ARBA00023136"/>
    </source>
</evidence>
<feature type="transmembrane region" description="Helical" evidence="6">
    <location>
        <begin position="189"/>
        <end position="209"/>
    </location>
</feature>
<feature type="transmembrane region" description="Helical" evidence="6">
    <location>
        <begin position="422"/>
        <end position="445"/>
    </location>
</feature>
<keyword evidence="4 6" id="KW-0472">Membrane</keyword>
<feature type="transmembrane region" description="Helical" evidence="6">
    <location>
        <begin position="230"/>
        <end position="249"/>
    </location>
</feature>
<reference evidence="8" key="1">
    <citation type="submission" date="2021-12" db="EMBL/GenBank/DDBJ databases">
        <title>Convergent genome expansion in fungi linked to evolution of root-endophyte symbiosis.</title>
        <authorList>
            <consortium name="DOE Joint Genome Institute"/>
            <person name="Ke Y.-H."/>
            <person name="Bonito G."/>
            <person name="Liao H.-L."/>
            <person name="Looney B."/>
            <person name="Rojas-Flechas A."/>
            <person name="Nash J."/>
            <person name="Hameed K."/>
            <person name="Schadt C."/>
            <person name="Martin F."/>
            <person name="Crous P.W."/>
            <person name="Miettinen O."/>
            <person name="Magnuson J.K."/>
            <person name="Labbe J."/>
            <person name="Jacobson D."/>
            <person name="Doktycz M.J."/>
            <person name="Veneault-Fourrey C."/>
            <person name="Kuo A."/>
            <person name="Mondo S."/>
            <person name="Calhoun S."/>
            <person name="Riley R."/>
            <person name="Ohm R."/>
            <person name="LaButti K."/>
            <person name="Andreopoulos B."/>
            <person name="Pangilinan J."/>
            <person name="Nolan M."/>
            <person name="Tritt A."/>
            <person name="Clum A."/>
            <person name="Lipzen A."/>
            <person name="Daum C."/>
            <person name="Barry K."/>
            <person name="Grigoriev I.V."/>
            <person name="Vilgalys R."/>
        </authorList>
    </citation>
    <scope>NUCLEOTIDE SEQUENCE</scope>
    <source>
        <strain evidence="8">PMI_201</strain>
    </source>
</reference>
<feature type="transmembrane region" description="Helical" evidence="6">
    <location>
        <begin position="327"/>
        <end position="348"/>
    </location>
</feature>